<dbReference type="Proteomes" id="UP000176204">
    <property type="component" value="Chromosome I"/>
</dbReference>
<evidence type="ECO:0000256" key="4">
    <source>
        <dbReference type="ARBA" id="ARBA00022741"/>
    </source>
</evidence>
<dbReference type="GO" id="GO:0009252">
    <property type="term" value="P:peptidoglycan biosynthetic process"/>
    <property type="evidence" value="ECO:0007669"/>
    <property type="project" value="UniProtKB-UniRule"/>
</dbReference>
<dbReference type="GO" id="GO:0051301">
    <property type="term" value="P:cell division"/>
    <property type="evidence" value="ECO:0007669"/>
    <property type="project" value="UniProtKB-KW"/>
</dbReference>
<dbReference type="Gene3D" id="3.90.190.20">
    <property type="entry name" value="Mur ligase, C-terminal domain"/>
    <property type="match status" value="1"/>
</dbReference>
<dbReference type="PANTHER" id="PTHR43024">
    <property type="entry name" value="UDP-N-ACETYLMURAMOYL-TRIPEPTIDE--D-ALANYL-D-ALANINE LIGASE"/>
    <property type="match status" value="1"/>
</dbReference>
<evidence type="ECO:0000256" key="8">
    <source>
        <dbReference type="ARBA" id="ARBA00023306"/>
    </source>
</evidence>
<comment type="catalytic activity">
    <reaction evidence="10 11">
        <text>D-alanyl-D-alanine + UDP-N-acetyl-alpha-D-muramoyl-L-alanyl-gamma-D-glutamyl-meso-2,6-diaminopimelate + ATP = UDP-N-acetyl-alpha-D-muramoyl-L-alanyl-gamma-D-glutamyl-meso-2,6-diaminopimeloyl-D-alanyl-D-alanine + ADP + phosphate + H(+)</text>
        <dbReference type="Rhea" id="RHEA:28374"/>
        <dbReference type="ChEBI" id="CHEBI:15378"/>
        <dbReference type="ChEBI" id="CHEBI:30616"/>
        <dbReference type="ChEBI" id="CHEBI:43474"/>
        <dbReference type="ChEBI" id="CHEBI:57822"/>
        <dbReference type="ChEBI" id="CHEBI:61386"/>
        <dbReference type="ChEBI" id="CHEBI:83905"/>
        <dbReference type="ChEBI" id="CHEBI:456216"/>
        <dbReference type="EC" id="6.3.2.10"/>
    </reaction>
</comment>
<name>A0A1C7PCI1_9BACT</name>
<dbReference type="InterPro" id="IPR004101">
    <property type="entry name" value="Mur_ligase_C"/>
</dbReference>
<dbReference type="GO" id="GO:0008766">
    <property type="term" value="F:UDP-N-acetylmuramoylalanyl-D-glutamyl-2,6-diaminopimelate-D-alanyl-D-alanine ligase activity"/>
    <property type="evidence" value="ECO:0007669"/>
    <property type="project" value="RHEA"/>
</dbReference>
<dbReference type="InterPro" id="IPR036615">
    <property type="entry name" value="Mur_ligase_C_dom_sf"/>
</dbReference>
<keyword evidence="3 10" id="KW-0132">Cell division</keyword>
<dbReference type="GO" id="GO:0005524">
    <property type="term" value="F:ATP binding"/>
    <property type="evidence" value="ECO:0007669"/>
    <property type="project" value="UniProtKB-UniRule"/>
</dbReference>
<protein>
    <recommendedName>
        <fullName evidence="10 11">UDP-N-acetylmuramoyl-tripeptide--D-alanyl-D-alanine ligase</fullName>
        <ecNumber evidence="10 11">6.3.2.10</ecNumber>
    </recommendedName>
    <alternativeName>
        <fullName evidence="10">D-alanyl-D-alanine-adding enzyme</fullName>
    </alternativeName>
</protein>
<dbReference type="AlphaFoldDB" id="A0A1C7PCI1"/>
<evidence type="ECO:0000256" key="7">
    <source>
        <dbReference type="ARBA" id="ARBA00022984"/>
    </source>
</evidence>
<comment type="subcellular location">
    <subcellularLocation>
        <location evidence="10 11">Cytoplasm</location>
    </subcellularLocation>
</comment>
<evidence type="ECO:0000256" key="11">
    <source>
        <dbReference type="RuleBase" id="RU004136"/>
    </source>
</evidence>
<evidence type="ECO:0000256" key="3">
    <source>
        <dbReference type="ARBA" id="ARBA00022618"/>
    </source>
</evidence>
<comment type="similarity">
    <text evidence="10">Belongs to the MurCDEF family. MurF subfamily.</text>
</comment>
<keyword evidence="1 10" id="KW-0963">Cytoplasm</keyword>
<dbReference type="EC" id="6.3.2.10" evidence="10 11"/>
<dbReference type="NCBIfam" id="TIGR01143">
    <property type="entry name" value="murF"/>
    <property type="match status" value="1"/>
</dbReference>
<dbReference type="SUPFAM" id="SSF53244">
    <property type="entry name" value="MurD-like peptide ligases, peptide-binding domain"/>
    <property type="match status" value="1"/>
</dbReference>
<dbReference type="Gene3D" id="3.40.1190.10">
    <property type="entry name" value="Mur-like, catalytic domain"/>
    <property type="match status" value="1"/>
</dbReference>
<evidence type="ECO:0000256" key="5">
    <source>
        <dbReference type="ARBA" id="ARBA00022840"/>
    </source>
</evidence>
<gene>
    <name evidence="10" type="primary">murF</name>
    <name evidence="15" type="ORF">PYTT_0950</name>
</gene>
<organism evidence="15 16">
    <name type="scientific">Akkermansia glycaniphila</name>
    <dbReference type="NCBI Taxonomy" id="1679444"/>
    <lineage>
        <taxon>Bacteria</taxon>
        <taxon>Pseudomonadati</taxon>
        <taxon>Verrucomicrobiota</taxon>
        <taxon>Verrucomicrobiia</taxon>
        <taxon>Verrucomicrobiales</taxon>
        <taxon>Akkermansiaceae</taxon>
        <taxon>Akkermansia</taxon>
    </lineage>
</organism>
<evidence type="ECO:0000259" key="14">
    <source>
        <dbReference type="Pfam" id="PF08245"/>
    </source>
</evidence>
<keyword evidence="7 10" id="KW-0573">Peptidoglycan synthesis</keyword>
<keyword evidence="2 10" id="KW-0436">Ligase</keyword>
<accession>A0A1C7PCI1</accession>
<feature type="domain" description="Mur ligase C-terminal" evidence="13">
    <location>
        <begin position="322"/>
        <end position="447"/>
    </location>
</feature>
<feature type="domain" description="Mur ligase N-terminal catalytic" evidence="12">
    <location>
        <begin position="31"/>
        <end position="100"/>
    </location>
</feature>
<dbReference type="OrthoDB" id="9801978at2"/>
<evidence type="ECO:0000259" key="12">
    <source>
        <dbReference type="Pfam" id="PF01225"/>
    </source>
</evidence>
<keyword evidence="6 10" id="KW-0133">Cell shape</keyword>
<feature type="binding site" evidence="10">
    <location>
        <begin position="116"/>
        <end position="122"/>
    </location>
    <ligand>
        <name>ATP</name>
        <dbReference type="ChEBI" id="CHEBI:30616"/>
    </ligand>
</feature>
<dbReference type="PATRIC" id="fig|1679444.3.peg.2555"/>
<evidence type="ECO:0000256" key="6">
    <source>
        <dbReference type="ARBA" id="ARBA00022960"/>
    </source>
</evidence>
<evidence type="ECO:0000256" key="9">
    <source>
        <dbReference type="ARBA" id="ARBA00023316"/>
    </source>
</evidence>
<dbReference type="InterPro" id="IPR005863">
    <property type="entry name" value="UDP-N-AcMur_synth"/>
</dbReference>
<dbReference type="GO" id="GO:0008360">
    <property type="term" value="P:regulation of cell shape"/>
    <property type="evidence" value="ECO:0007669"/>
    <property type="project" value="UniProtKB-KW"/>
</dbReference>
<feature type="domain" description="Mur ligase central" evidence="14">
    <location>
        <begin position="115"/>
        <end position="299"/>
    </location>
</feature>
<keyword evidence="9 10" id="KW-0961">Cell wall biogenesis/degradation</keyword>
<evidence type="ECO:0000313" key="16">
    <source>
        <dbReference type="Proteomes" id="UP000176204"/>
    </source>
</evidence>
<dbReference type="Pfam" id="PF01225">
    <property type="entry name" value="Mur_ligase"/>
    <property type="match status" value="1"/>
</dbReference>
<keyword evidence="8 10" id="KW-0131">Cell cycle</keyword>
<dbReference type="InterPro" id="IPR036565">
    <property type="entry name" value="Mur-like_cat_sf"/>
</dbReference>
<keyword evidence="5 10" id="KW-0067">ATP-binding</keyword>
<dbReference type="GO" id="GO:0005737">
    <property type="term" value="C:cytoplasm"/>
    <property type="evidence" value="ECO:0007669"/>
    <property type="project" value="UniProtKB-SubCell"/>
</dbReference>
<dbReference type="STRING" id="1679444.PYTT_0950"/>
<dbReference type="SUPFAM" id="SSF53623">
    <property type="entry name" value="MurD-like peptide ligases, catalytic domain"/>
    <property type="match status" value="1"/>
</dbReference>
<keyword evidence="4 10" id="KW-0547">Nucleotide-binding</keyword>
<dbReference type="Gene3D" id="3.40.1390.10">
    <property type="entry name" value="MurE/MurF, N-terminal domain"/>
    <property type="match status" value="1"/>
</dbReference>
<comment type="function">
    <text evidence="10 11">Involved in cell wall formation. Catalyzes the final step in the synthesis of UDP-N-acetylmuramoyl-pentapeptide, the precursor of murein.</text>
</comment>
<dbReference type="HAMAP" id="MF_02019">
    <property type="entry name" value="MurF"/>
    <property type="match status" value="1"/>
</dbReference>
<evidence type="ECO:0000256" key="10">
    <source>
        <dbReference type="HAMAP-Rule" id="MF_02019"/>
    </source>
</evidence>
<evidence type="ECO:0000313" key="15">
    <source>
        <dbReference type="EMBL" id="SEH81535.1"/>
    </source>
</evidence>
<dbReference type="Pfam" id="PF02875">
    <property type="entry name" value="Mur_ligase_C"/>
    <property type="match status" value="1"/>
</dbReference>
<dbReference type="SUPFAM" id="SSF63418">
    <property type="entry name" value="MurE/MurF N-terminal domain"/>
    <property type="match status" value="1"/>
</dbReference>
<dbReference type="EMBL" id="LT629973">
    <property type="protein sequence ID" value="SEH81535.1"/>
    <property type="molecule type" value="Genomic_DNA"/>
</dbReference>
<dbReference type="KEGG" id="agl:PYTT_0950"/>
<proteinExistence type="inferred from homology"/>
<dbReference type="InterPro" id="IPR013221">
    <property type="entry name" value="Mur_ligase_cen"/>
</dbReference>
<dbReference type="InterPro" id="IPR035911">
    <property type="entry name" value="MurE/MurF_N"/>
</dbReference>
<dbReference type="GO" id="GO:0071555">
    <property type="term" value="P:cell wall organization"/>
    <property type="evidence" value="ECO:0007669"/>
    <property type="project" value="UniProtKB-KW"/>
</dbReference>
<dbReference type="PANTHER" id="PTHR43024:SF1">
    <property type="entry name" value="UDP-N-ACETYLMURAMOYL-TRIPEPTIDE--D-ALANYL-D-ALANINE LIGASE"/>
    <property type="match status" value="1"/>
</dbReference>
<dbReference type="Pfam" id="PF08245">
    <property type="entry name" value="Mur_ligase_M"/>
    <property type="match status" value="1"/>
</dbReference>
<reference evidence="16" key="1">
    <citation type="submission" date="2016-09" db="EMBL/GenBank/DDBJ databases">
        <authorList>
            <person name="Koehorst J."/>
        </authorList>
    </citation>
    <scope>NUCLEOTIDE SEQUENCE [LARGE SCALE GENOMIC DNA]</scope>
</reference>
<dbReference type="RefSeq" id="WP_067774552.1">
    <property type="nucleotide sequence ID" value="NZ_LIGX01000019.1"/>
</dbReference>
<evidence type="ECO:0000256" key="1">
    <source>
        <dbReference type="ARBA" id="ARBA00022490"/>
    </source>
</evidence>
<evidence type="ECO:0000256" key="2">
    <source>
        <dbReference type="ARBA" id="ARBA00022598"/>
    </source>
</evidence>
<dbReference type="InterPro" id="IPR000713">
    <property type="entry name" value="Mur_ligase_N"/>
</dbReference>
<dbReference type="InterPro" id="IPR051046">
    <property type="entry name" value="MurCDEF_CellWall_CoF430Synth"/>
</dbReference>
<keyword evidence="16" id="KW-1185">Reference proteome</keyword>
<dbReference type="GO" id="GO:0047480">
    <property type="term" value="F:UDP-N-acetylmuramoyl-tripeptide-D-alanyl-D-alanine ligase activity"/>
    <property type="evidence" value="ECO:0007669"/>
    <property type="project" value="UniProtKB-UniRule"/>
</dbReference>
<sequence>MIHTSLTAQQVVDATGGALVAGDAAARVTGGILTDSRQAAPGTCFFALSGERFDGNAFAPEASQRGVSVAVVSRVEEGFSSSCAVVLVDDVLEALQKLASWWRSQVEPLRVVGLTGSSGKTSTKDLLLGVLGQAFRVTGTQGNLNNHIGVPLSILRAEKEDEAAVWEMGMNHAGELAPLCAMVRPQIGVITSIGSAHLEFLKSREAIAEEKCTVARCLPEDGFMIYPADCDFVEMIEASTRAKLVPVGGSRGLVRAEGLTSDRDGCRFRLVIEDSGSCDVALPLHGRHMVSNALLAAAAGWCCGMDAESIARGLGEARLTKGRLRCLDADGVTVVDDTYNANPESMKAALETVAQFPCSGRRAAVLGRMGELGDAAVQEHAGIGAFVRACGYDLLIVTGCDADTAAMAEAAQGGSVRVEQASTAEDAASLLAAAVQPGDLVLFKGSRSSGMERVMHQVFPSSK</sequence>
<evidence type="ECO:0000259" key="13">
    <source>
        <dbReference type="Pfam" id="PF02875"/>
    </source>
</evidence>
<comment type="pathway">
    <text evidence="10 11">Cell wall biogenesis; peptidoglycan biosynthesis.</text>
</comment>
<dbReference type="UniPathway" id="UPA00219"/>